<dbReference type="OrthoDB" id="4014169at2759"/>
<dbReference type="RefSeq" id="XP_043049606.1">
    <property type="nucleotide sequence ID" value="XM_043195901.1"/>
</dbReference>
<proteinExistence type="predicted"/>
<sequence>MDGNADKTFDALNSSNVDTMYRILGILDSEASEVTPESRFGRGMRHLARGGGSCRTDTKTTSTHSESNANVNVNVNVNASANANDEHDIYNNSFSTEFGRNVFKYELYNFLNRNNILAVHKVTESNYPYSYDSMYAQFSKSFGSYSRTPFHALARQFGFDNAYQTLTQSFVTEDRMKYRSMVDKSLLLMANLHGLPIMNSKERESFQYNFPMLYIPPAHMRGGGEFDILTLNETFLMQEDELNLLPFILDNELPGKTIERWQAANHKTSSFGGGKLIKKLCDAMNVEGELAFSCFVKKIFYKLEPDDTNILIMNEIQNYARGSKPNDRIKAIIAYKSRILRRAIKIRMLSYRILEMNVELMPDRTIEQYLARSFNRYFAVFVRTNPTAAERWLTDIILNYSYQDLTTESLYQAALTDFRDMEFDAINSISIDTWREDGKAFMY</sequence>
<dbReference type="Proteomes" id="UP000790833">
    <property type="component" value="Unassembled WGS sequence"/>
</dbReference>
<organism evidence="1 2">
    <name type="scientific">Scheffersomyces spartinae</name>
    <dbReference type="NCBI Taxonomy" id="45513"/>
    <lineage>
        <taxon>Eukaryota</taxon>
        <taxon>Fungi</taxon>
        <taxon>Dikarya</taxon>
        <taxon>Ascomycota</taxon>
        <taxon>Saccharomycotina</taxon>
        <taxon>Pichiomycetes</taxon>
        <taxon>Debaryomycetaceae</taxon>
        <taxon>Scheffersomyces</taxon>
    </lineage>
</organism>
<dbReference type="GeneID" id="66118636"/>
<comment type="caution">
    <text evidence="1">The sequence shown here is derived from an EMBL/GenBank/DDBJ whole genome shotgun (WGS) entry which is preliminary data.</text>
</comment>
<evidence type="ECO:0000313" key="2">
    <source>
        <dbReference type="Proteomes" id="UP000790833"/>
    </source>
</evidence>
<accession>A0A9P7V9Z1</accession>
<keyword evidence="2" id="KW-1185">Reference proteome</keyword>
<evidence type="ECO:0000313" key="1">
    <source>
        <dbReference type="EMBL" id="KAG7194059.1"/>
    </source>
</evidence>
<dbReference type="AlphaFoldDB" id="A0A9P7V9Z1"/>
<gene>
    <name evidence="1" type="ORF">KQ657_005262</name>
</gene>
<reference evidence="1" key="1">
    <citation type="submission" date="2021-03" db="EMBL/GenBank/DDBJ databases">
        <authorList>
            <person name="Palmer J.M."/>
        </authorList>
    </citation>
    <scope>NUCLEOTIDE SEQUENCE</scope>
    <source>
        <strain evidence="1">ARV_011</strain>
    </source>
</reference>
<name>A0A9P7V9Z1_9ASCO</name>
<dbReference type="EMBL" id="JAHMUF010000009">
    <property type="protein sequence ID" value="KAG7194059.1"/>
    <property type="molecule type" value="Genomic_DNA"/>
</dbReference>
<protein>
    <submittedName>
        <fullName evidence="1">Uncharacterized protein</fullName>
    </submittedName>
</protein>